<evidence type="ECO:0000256" key="4">
    <source>
        <dbReference type="ARBA" id="ARBA00022598"/>
    </source>
</evidence>
<dbReference type="GO" id="GO:0005829">
    <property type="term" value="C:cytosol"/>
    <property type="evidence" value="ECO:0007669"/>
    <property type="project" value="TreeGrafter"/>
</dbReference>
<evidence type="ECO:0000256" key="2">
    <source>
        <dbReference type="ARBA" id="ARBA00013169"/>
    </source>
</evidence>
<gene>
    <name evidence="11" type="ORF">S01H1_16682</name>
</gene>
<dbReference type="GO" id="GO:0006438">
    <property type="term" value="P:valyl-tRNA aminoacylation"/>
    <property type="evidence" value="ECO:0007669"/>
    <property type="project" value="InterPro"/>
</dbReference>
<sequence length="361" mass="41933">SKKPIYSIDVPPPYASSGHLHVGHALHYTQFEVIARYRRMAGFNVYFAPCFDNNGLPTEKYVEEKFKISKASTTRAEFRKLCKEESAKVEKSYANRFFRALGHSYDWSLLYTTIDPEAQKIAQTSFLDLIKKGECYRSEEPTIWCTKHQTALAQAEVEDLTRTTKLSYIYFDLENGKKIEIATTRPELLPACVGIFVHPEDKRYKKLVGKKAIVPLFKQKVRIMEDEKVDMEFGSGIVMICTFGDTTDIDWWKRFKLDIKVCITKDGKLNELAGKFKNLTLNEAKKAIIEELDKEGKLIKQENLQQTVGSCWRCNTPIEFIVTKQWFINALKHKDALIKQGRKIKWYPGFYKARYEDWTNN</sequence>
<dbReference type="AlphaFoldDB" id="X0RW99"/>
<feature type="non-terminal residue" evidence="11">
    <location>
        <position position="1"/>
    </location>
</feature>
<keyword evidence="7" id="KW-0648">Protein biosynthesis</keyword>
<evidence type="ECO:0000256" key="1">
    <source>
        <dbReference type="ARBA" id="ARBA00004496"/>
    </source>
</evidence>
<protein>
    <recommendedName>
        <fullName evidence="2">valine--tRNA ligase</fullName>
        <ecNumber evidence="2">6.1.1.9</ecNumber>
    </recommendedName>
    <alternativeName>
        <fullName evidence="9">Valyl-tRNA synthetase</fullName>
    </alternativeName>
</protein>
<evidence type="ECO:0000256" key="8">
    <source>
        <dbReference type="ARBA" id="ARBA00023146"/>
    </source>
</evidence>
<dbReference type="SUPFAM" id="SSF50677">
    <property type="entry name" value="ValRS/IleRS/LeuRS editing domain"/>
    <property type="match status" value="1"/>
</dbReference>
<evidence type="ECO:0000256" key="5">
    <source>
        <dbReference type="ARBA" id="ARBA00022741"/>
    </source>
</evidence>
<dbReference type="InterPro" id="IPR009008">
    <property type="entry name" value="Val/Leu/Ile-tRNA-synth_edit"/>
</dbReference>
<keyword evidence="4" id="KW-0436">Ligase</keyword>
<keyword evidence="5" id="KW-0547">Nucleotide-binding</keyword>
<evidence type="ECO:0000313" key="11">
    <source>
        <dbReference type="EMBL" id="GAF67306.1"/>
    </source>
</evidence>
<comment type="caution">
    <text evidence="11">The sequence shown here is derived from an EMBL/GenBank/DDBJ whole genome shotgun (WGS) entry which is preliminary data.</text>
</comment>
<dbReference type="EC" id="6.1.1.9" evidence="2"/>
<dbReference type="SUPFAM" id="SSF52374">
    <property type="entry name" value="Nucleotidylyl transferase"/>
    <property type="match status" value="1"/>
</dbReference>
<keyword evidence="3" id="KW-0963">Cytoplasm</keyword>
<dbReference type="InterPro" id="IPR002300">
    <property type="entry name" value="aa-tRNA-synth_Ia"/>
</dbReference>
<dbReference type="Gene3D" id="3.40.50.620">
    <property type="entry name" value="HUPs"/>
    <property type="match status" value="1"/>
</dbReference>
<dbReference type="PRINTS" id="PR00986">
    <property type="entry name" value="TRNASYNTHVAL"/>
</dbReference>
<dbReference type="GO" id="GO:0004832">
    <property type="term" value="F:valine-tRNA ligase activity"/>
    <property type="evidence" value="ECO:0007669"/>
    <property type="project" value="UniProtKB-EC"/>
</dbReference>
<dbReference type="GO" id="GO:0005524">
    <property type="term" value="F:ATP binding"/>
    <property type="evidence" value="ECO:0007669"/>
    <property type="project" value="UniProtKB-KW"/>
</dbReference>
<evidence type="ECO:0000256" key="7">
    <source>
        <dbReference type="ARBA" id="ARBA00022917"/>
    </source>
</evidence>
<evidence type="ECO:0000259" key="10">
    <source>
        <dbReference type="Pfam" id="PF00133"/>
    </source>
</evidence>
<keyword evidence="6" id="KW-0067">ATP-binding</keyword>
<dbReference type="InterPro" id="IPR002303">
    <property type="entry name" value="Valyl-tRNA_ligase"/>
</dbReference>
<keyword evidence="8" id="KW-0030">Aminoacyl-tRNA synthetase</keyword>
<dbReference type="GO" id="GO:0002161">
    <property type="term" value="F:aminoacyl-tRNA deacylase activity"/>
    <property type="evidence" value="ECO:0007669"/>
    <property type="project" value="InterPro"/>
</dbReference>
<comment type="subcellular location">
    <subcellularLocation>
        <location evidence="1">Cytoplasm</location>
    </subcellularLocation>
</comment>
<accession>X0RW99</accession>
<evidence type="ECO:0000256" key="6">
    <source>
        <dbReference type="ARBA" id="ARBA00022840"/>
    </source>
</evidence>
<dbReference type="InterPro" id="IPR014729">
    <property type="entry name" value="Rossmann-like_a/b/a_fold"/>
</dbReference>
<organism evidence="11">
    <name type="scientific">marine sediment metagenome</name>
    <dbReference type="NCBI Taxonomy" id="412755"/>
    <lineage>
        <taxon>unclassified sequences</taxon>
        <taxon>metagenomes</taxon>
        <taxon>ecological metagenomes</taxon>
    </lineage>
</organism>
<dbReference type="PANTHER" id="PTHR11946">
    <property type="entry name" value="VALYL-TRNA SYNTHETASES"/>
    <property type="match status" value="1"/>
</dbReference>
<evidence type="ECO:0000256" key="9">
    <source>
        <dbReference type="ARBA" id="ARBA00029936"/>
    </source>
</evidence>
<proteinExistence type="predicted"/>
<name>X0RW99_9ZZZZ</name>
<dbReference type="PANTHER" id="PTHR11946:SF93">
    <property type="entry name" value="VALINE--TRNA LIGASE, CHLOROPLASTIC_MITOCHONDRIAL 2"/>
    <property type="match status" value="1"/>
</dbReference>
<feature type="non-terminal residue" evidence="11">
    <location>
        <position position="361"/>
    </location>
</feature>
<evidence type="ECO:0000256" key="3">
    <source>
        <dbReference type="ARBA" id="ARBA00022490"/>
    </source>
</evidence>
<dbReference type="Pfam" id="PF00133">
    <property type="entry name" value="tRNA-synt_1"/>
    <property type="match status" value="1"/>
</dbReference>
<dbReference type="EMBL" id="BARS01008789">
    <property type="protein sequence ID" value="GAF67306.1"/>
    <property type="molecule type" value="Genomic_DNA"/>
</dbReference>
<reference evidence="11" key="1">
    <citation type="journal article" date="2014" name="Front. Microbiol.">
        <title>High frequency of phylogenetically diverse reductive dehalogenase-homologous genes in deep subseafloor sedimentary metagenomes.</title>
        <authorList>
            <person name="Kawai M."/>
            <person name="Futagami T."/>
            <person name="Toyoda A."/>
            <person name="Takaki Y."/>
            <person name="Nishi S."/>
            <person name="Hori S."/>
            <person name="Arai W."/>
            <person name="Tsubouchi T."/>
            <person name="Morono Y."/>
            <person name="Uchiyama I."/>
            <person name="Ito T."/>
            <person name="Fujiyama A."/>
            <person name="Inagaki F."/>
            <person name="Takami H."/>
        </authorList>
    </citation>
    <scope>NUCLEOTIDE SEQUENCE</scope>
    <source>
        <strain evidence="11">Expedition CK06-06</strain>
    </source>
</reference>
<dbReference type="Gene3D" id="3.90.740.10">
    <property type="entry name" value="Valyl/Leucyl/Isoleucyl-tRNA synthetase, editing domain"/>
    <property type="match status" value="1"/>
</dbReference>
<dbReference type="FunFam" id="3.40.50.620:FF:000192">
    <property type="entry name" value="Valine--tRNA ligase"/>
    <property type="match status" value="1"/>
</dbReference>
<feature type="domain" description="Aminoacyl-tRNA synthetase class Ia" evidence="10">
    <location>
        <begin position="2"/>
        <end position="361"/>
    </location>
</feature>